<dbReference type="PANTHER" id="PTHR47272:SF2">
    <property type="entry name" value="PIGGYBAC TRANSPOSABLE ELEMENT-DERIVED PROTEIN 3-LIKE"/>
    <property type="match status" value="1"/>
</dbReference>
<evidence type="ECO:0008006" key="3">
    <source>
        <dbReference type="Google" id="ProtNLM"/>
    </source>
</evidence>
<reference evidence="1 2" key="1">
    <citation type="submission" date="2019-05" db="EMBL/GenBank/DDBJ databases">
        <title>Another draft genome of Portunus trituberculatus and its Hox gene families provides insights of decapod evolution.</title>
        <authorList>
            <person name="Jeong J.-H."/>
            <person name="Song I."/>
            <person name="Kim S."/>
            <person name="Choi T."/>
            <person name="Kim D."/>
            <person name="Ryu S."/>
            <person name="Kim W."/>
        </authorList>
    </citation>
    <scope>NUCLEOTIDE SEQUENCE [LARGE SCALE GENOMIC DNA]</scope>
    <source>
        <tissue evidence="1">Muscle</tissue>
    </source>
</reference>
<keyword evidence="2" id="KW-1185">Reference proteome</keyword>
<dbReference type="Proteomes" id="UP000324222">
    <property type="component" value="Unassembled WGS sequence"/>
</dbReference>
<proteinExistence type="predicted"/>
<comment type="caution">
    <text evidence="1">The sequence shown here is derived from an EMBL/GenBank/DDBJ whole genome shotgun (WGS) entry which is preliminary data.</text>
</comment>
<accession>A0A5B7GQK0</accession>
<protein>
    <recommendedName>
        <fullName evidence="3">PiggyBac transposable element-derived protein domain-containing protein</fullName>
    </recommendedName>
</protein>
<dbReference type="PANTHER" id="PTHR47272">
    <property type="entry name" value="DDE_TNP_1_7 DOMAIN-CONTAINING PROTEIN"/>
    <property type="match status" value="1"/>
</dbReference>
<dbReference type="OrthoDB" id="6717908at2759"/>
<dbReference type="AlphaFoldDB" id="A0A5B7GQK0"/>
<gene>
    <name evidence="1" type="ORF">E2C01_053356</name>
</gene>
<evidence type="ECO:0000313" key="1">
    <source>
        <dbReference type="EMBL" id="MPC59338.1"/>
    </source>
</evidence>
<evidence type="ECO:0000313" key="2">
    <source>
        <dbReference type="Proteomes" id="UP000324222"/>
    </source>
</evidence>
<organism evidence="1 2">
    <name type="scientific">Portunus trituberculatus</name>
    <name type="common">Swimming crab</name>
    <name type="synonym">Neptunus trituberculatus</name>
    <dbReference type="NCBI Taxonomy" id="210409"/>
    <lineage>
        <taxon>Eukaryota</taxon>
        <taxon>Metazoa</taxon>
        <taxon>Ecdysozoa</taxon>
        <taxon>Arthropoda</taxon>
        <taxon>Crustacea</taxon>
        <taxon>Multicrustacea</taxon>
        <taxon>Malacostraca</taxon>
        <taxon>Eumalacostraca</taxon>
        <taxon>Eucarida</taxon>
        <taxon>Decapoda</taxon>
        <taxon>Pleocyemata</taxon>
        <taxon>Brachyura</taxon>
        <taxon>Eubrachyura</taxon>
        <taxon>Portunoidea</taxon>
        <taxon>Portunidae</taxon>
        <taxon>Portuninae</taxon>
        <taxon>Portunus</taxon>
    </lineage>
</organism>
<sequence length="177" mass="20074">MDRTRTRAFRDLSDPKACMVPLYHSSSKRYYLRLLGYIVDLCVCNSWLLYKGDCKALEVPPMPFKNFRLDISSSARNKKGMQSKVTRASLSRQEVPLPSHGQRCEVPRMEKLQDATSLHLPCHVTMRQTCKHCSHKNAIHRSGYSALSKYELATLAAAPGGCEQLQPTPMNTIVQYL</sequence>
<dbReference type="EMBL" id="VSRR010016478">
    <property type="protein sequence ID" value="MPC59338.1"/>
    <property type="molecule type" value="Genomic_DNA"/>
</dbReference>
<name>A0A5B7GQK0_PORTR</name>